<proteinExistence type="predicted"/>
<keyword evidence="4" id="KW-1185">Reference proteome</keyword>
<evidence type="ECO:0000256" key="1">
    <source>
        <dbReference type="SAM" id="MobiDB-lite"/>
    </source>
</evidence>
<gene>
    <name evidence="3" type="ordered locus">Os02g0496400</name>
    <name evidence="3" type="ORF">OSNPB_020496400</name>
</gene>
<dbReference type="Pfam" id="PF24964">
    <property type="entry name" value="DUF7769"/>
    <property type="match status" value="1"/>
</dbReference>
<dbReference type="PANTHER" id="PTHR33889">
    <property type="entry name" value="OS04G0681850 PROTEIN"/>
    <property type="match status" value="1"/>
</dbReference>
<evidence type="ECO:0000259" key="2">
    <source>
        <dbReference type="Pfam" id="PF24964"/>
    </source>
</evidence>
<organism evidence="3 4">
    <name type="scientific">Oryza sativa subsp. japonica</name>
    <name type="common">Rice</name>
    <dbReference type="NCBI Taxonomy" id="39947"/>
    <lineage>
        <taxon>Eukaryota</taxon>
        <taxon>Viridiplantae</taxon>
        <taxon>Streptophyta</taxon>
        <taxon>Embryophyta</taxon>
        <taxon>Tracheophyta</taxon>
        <taxon>Spermatophyta</taxon>
        <taxon>Magnoliopsida</taxon>
        <taxon>Liliopsida</taxon>
        <taxon>Poales</taxon>
        <taxon>Poaceae</taxon>
        <taxon>BOP clade</taxon>
        <taxon>Oryzoideae</taxon>
        <taxon>Oryzeae</taxon>
        <taxon>Oryzinae</taxon>
        <taxon>Oryza</taxon>
        <taxon>Oryza sativa</taxon>
    </lineage>
</organism>
<feature type="compositionally biased region" description="Low complexity" evidence="1">
    <location>
        <begin position="112"/>
        <end position="123"/>
    </location>
</feature>
<accession>A0A0P0VJC8</accession>
<dbReference type="PaxDb" id="39947-A0A0P0VJC8"/>
<dbReference type="Proteomes" id="UP000059680">
    <property type="component" value="Chromosome 2"/>
</dbReference>
<evidence type="ECO:0000313" key="3">
    <source>
        <dbReference type="EMBL" id="BAS78772.1"/>
    </source>
</evidence>
<protein>
    <submittedName>
        <fullName evidence="3">Os02g0496400 protein</fullName>
    </submittedName>
</protein>
<feature type="region of interest" description="Disordered" evidence="1">
    <location>
        <begin position="39"/>
        <end position="70"/>
    </location>
</feature>
<dbReference type="EMBL" id="AP014958">
    <property type="protein sequence ID" value="BAS78772.1"/>
    <property type="molecule type" value="Genomic_DNA"/>
</dbReference>
<dbReference type="PANTHER" id="PTHR33889:SF1">
    <property type="entry name" value="OS03G0834800 PROTEIN"/>
    <property type="match status" value="1"/>
</dbReference>
<feature type="region of interest" description="Disordered" evidence="1">
    <location>
        <begin position="99"/>
        <end position="130"/>
    </location>
</feature>
<dbReference type="FunCoup" id="A0A0P0VJC8">
    <property type="interactions" value="9"/>
</dbReference>
<reference evidence="3 4" key="3">
    <citation type="journal article" date="2013" name="Rice">
        <title>Improvement of the Oryza sativa Nipponbare reference genome using next generation sequence and optical map data.</title>
        <authorList>
            <person name="Kawahara Y."/>
            <person name="de la Bastide M."/>
            <person name="Hamilton J.P."/>
            <person name="Kanamori H."/>
            <person name="McCombie W.R."/>
            <person name="Ouyang S."/>
            <person name="Schwartz D.C."/>
            <person name="Tanaka T."/>
            <person name="Wu J."/>
            <person name="Zhou S."/>
            <person name="Childs K.L."/>
            <person name="Davidson R.M."/>
            <person name="Lin H."/>
            <person name="Quesada-Ocampo L."/>
            <person name="Vaillancourt B."/>
            <person name="Sakai H."/>
            <person name="Lee S.S."/>
            <person name="Kim J."/>
            <person name="Numa H."/>
            <person name="Itoh T."/>
            <person name="Buell C.R."/>
            <person name="Matsumoto T."/>
        </authorList>
    </citation>
    <scope>NUCLEOTIDE SEQUENCE [LARGE SCALE GENOMIC DNA]</scope>
    <source>
        <strain evidence="4">cv. Nipponbare</strain>
    </source>
</reference>
<reference evidence="3 4" key="2">
    <citation type="journal article" date="2013" name="Plant Cell Physiol.">
        <title>Rice Annotation Project Database (RAP-DB): an integrative and interactive database for rice genomics.</title>
        <authorList>
            <person name="Sakai H."/>
            <person name="Lee S.S."/>
            <person name="Tanaka T."/>
            <person name="Numa H."/>
            <person name="Kim J."/>
            <person name="Kawahara Y."/>
            <person name="Wakimoto H."/>
            <person name="Yang C.C."/>
            <person name="Iwamoto M."/>
            <person name="Abe T."/>
            <person name="Yamada Y."/>
            <person name="Muto A."/>
            <person name="Inokuchi H."/>
            <person name="Ikemura T."/>
            <person name="Matsumoto T."/>
            <person name="Sasaki T."/>
            <person name="Itoh T."/>
        </authorList>
    </citation>
    <scope>NUCLEOTIDE SEQUENCE [LARGE SCALE GENOMIC DNA]</scope>
    <source>
        <strain evidence="4">cv. Nipponbare</strain>
    </source>
</reference>
<reference evidence="4" key="1">
    <citation type="journal article" date="2005" name="Nature">
        <title>The map-based sequence of the rice genome.</title>
        <authorList>
            <consortium name="International rice genome sequencing project (IRGSP)"/>
            <person name="Matsumoto T."/>
            <person name="Wu J."/>
            <person name="Kanamori H."/>
            <person name="Katayose Y."/>
            <person name="Fujisawa M."/>
            <person name="Namiki N."/>
            <person name="Mizuno H."/>
            <person name="Yamamoto K."/>
            <person name="Antonio B.A."/>
            <person name="Baba T."/>
            <person name="Sakata K."/>
            <person name="Nagamura Y."/>
            <person name="Aoki H."/>
            <person name="Arikawa K."/>
            <person name="Arita K."/>
            <person name="Bito T."/>
            <person name="Chiden Y."/>
            <person name="Fujitsuka N."/>
            <person name="Fukunaka R."/>
            <person name="Hamada M."/>
            <person name="Harada C."/>
            <person name="Hayashi A."/>
            <person name="Hijishita S."/>
            <person name="Honda M."/>
            <person name="Hosokawa S."/>
            <person name="Ichikawa Y."/>
            <person name="Idonuma A."/>
            <person name="Iijima M."/>
            <person name="Ikeda M."/>
            <person name="Ikeno M."/>
            <person name="Ito K."/>
            <person name="Ito S."/>
            <person name="Ito T."/>
            <person name="Ito Y."/>
            <person name="Ito Y."/>
            <person name="Iwabuchi A."/>
            <person name="Kamiya K."/>
            <person name="Karasawa W."/>
            <person name="Kurita K."/>
            <person name="Katagiri S."/>
            <person name="Kikuta A."/>
            <person name="Kobayashi H."/>
            <person name="Kobayashi N."/>
            <person name="Machita K."/>
            <person name="Maehara T."/>
            <person name="Masukawa M."/>
            <person name="Mizubayashi T."/>
            <person name="Mukai Y."/>
            <person name="Nagasaki H."/>
            <person name="Nagata Y."/>
            <person name="Naito S."/>
            <person name="Nakashima M."/>
            <person name="Nakama Y."/>
            <person name="Nakamichi Y."/>
            <person name="Nakamura M."/>
            <person name="Meguro A."/>
            <person name="Negishi M."/>
            <person name="Ohta I."/>
            <person name="Ohta T."/>
            <person name="Okamoto M."/>
            <person name="Ono N."/>
            <person name="Saji S."/>
            <person name="Sakaguchi M."/>
            <person name="Sakai K."/>
            <person name="Shibata M."/>
            <person name="Shimokawa T."/>
            <person name="Song J."/>
            <person name="Takazaki Y."/>
            <person name="Terasawa K."/>
            <person name="Tsugane M."/>
            <person name="Tsuji K."/>
            <person name="Ueda S."/>
            <person name="Waki K."/>
            <person name="Yamagata H."/>
            <person name="Yamamoto M."/>
            <person name="Yamamoto S."/>
            <person name="Yamane H."/>
            <person name="Yoshiki S."/>
            <person name="Yoshihara R."/>
            <person name="Yukawa K."/>
            <person name="Zhong H."/>
            <person name="Yano M."/>
            <person name="Yuan Q."/>
            <person name="Ouyang S."/>
            <person name="Liu J."/>
            <person name="Jones K.M."/>
            <person name="Gansberger K."/>
            <person name="Moffat K."/>
            <person name="Hill J."/>
            <person name="Bera J."/>
            <person name="Fadrosh D."/>
            <person name="Jin S."/>
            <person name="Johri S."/>
            <person name="Kim M."/>
            <person name="Overton L."/>
            <person name="Reardon M."/>
            <person name="Tsitrin T."/>
            <person name="Vuong H."/>
            <person name="Weaver B."/>
            <person name="Ciecko A."/>
            <person name="Tallon L."/>
            <person name="Jackson J."/>
            <person name="Pai G."/>
            <person name="Aken S.V."/>
            <person name="Utterback T."/>
            <person name="Reidmuller S."/>
            <person name="Feldblyum T."/>
            <person name="Hsiao J."/>
            <person name="Zismann V."/>
            <person name="Iobst S."/>
            <person name="de Vazeille A.R."/>
            <person name="Buell C.R."/>
            <person name="Ying K."/>
            <person name="Li Y."/>
            <person name="Lu T."/>
            <person name="Huang Y."/>
            <person name="Zhao Q."/>
            <person name="Feng Q."/>
            <person name="Zhang L."/>
            <person name="Zhu J."/>
            <person name="Weng Q."/>
            <person name="Mu J."/>
            <person name="Lu Y."/>
            <person name="Fan D."/>
            <person name="Liu Y."/>
            <person name="Guan J."/>
            <person name="Zhang Y."/>
            <person name="Yu S."/>
            <person name="Liu X."/>
            <person name="Zhang Y."/>
            <person name="Hong G."/>
            <person name="Han B."/>
            <person name="Choisne N."/>
            <person name="Demange N."/>
            <person name="Orjeda G."/>
            <person name="Samain S."/>
            <person name="Cattolico L."/>
            <person name="Pelletier E."/>
            <person name="Couloux A."/>
            <person name="Segurens B."/>
            <person name="Wincker P."/>
            <person name="D'Hont A."/>
            <person name="Scarpelli C."/>
            <person name="Weissenbach J."/>
            <person name="Salanoubat M."/>
            <person name="Quetier F."/>
            <person name="Yu Y."/>
            <person name="Kim H.R."/>
            <person name="Rambo T."/>
            <person name="Currie J."/>
            <person name="Collura K."/>
            <person name="Luo M."/>
            <person name="Yang T."/>
            <person name="Ammiraju J.S.S."/>
            <person name="Engler F."/>
            <person name="Soderlund C."/>
            <person name="Wing R.A."/>
            <person name="Palmer L.E."/>
            <person name="de la Bastide M."/>
            <person name="Spiegel L."/>
            <person name="Nascimento L."/>
            <person name="Zutavern T."/>
            <person name="O'Shaughnessy A."/>
            <person name="Dike S."/>
            <person name="Dedhia N."/>
            <person name="Preston R."/>
            <person name="Balija V."/>
            <person name="McCombie W.R."/>
            <person name="Chow T."/>
            <person name="Chen H."/>
            <person name="Chung M."/>
            <person name="Chen C."/>
            <person name="Shaw J."/>
            <person name="Wu H."/>
            <person name="Hsiao K."/>
            <person name="Chao Y."/>
            <person name="Chu M."/>
            <person name="Cheng C."/>
            <person name="Hour A."/>
            <person name="Lee P."/>
            <person name="Lin S."/>
            <person name="Lin Y."/>
            <person name="Liou J."/>
            <person name="Liu S."/>
            <person name="Hsing Y."/>
            <person name="Raghuvanshi S."/>
            <person name="Mohanty A."/>
            <person name="Bharti A.K."/>
            <person name="Gaur A."/>
            <person name="Gupta V."/>
            <person name="Kumar D."/>
            <person name="Ravi V."/>
            <person name="Vij S."/>
            <person name="Kapur A."/>
            <person name="Khurana P."/>
            <person name="Khurana P."/>
            <person name="Khurana J.P."/>
            <person name="Tyagi A.K."/>
            <person name="Gaikwad K."/>
            <person name="Singh A."/>
            <person name="Dalal V."/>
            <person name="Srivastava S."/>
            <person name="Dixit A."/>
            <person name="Pal A.K."/>
            <person name="Ghazi I.A."/>
            <person name="Yadav M."/>
            <person name="Pandit A."/>
            <person name="Bhargava A."/>
            <person name="Sureshbabu K."/>
            <person name="Batra K."/>
            <person name="Sharma T.R."/>
            <person name="Mohapatra T."/>
            <person name="Singh N.K."/>
            <person name="Messing J."/>
            <person name="Nelson A.B."/>
            <person name="Fuks G."/>
            <person name="Kavchok S."/>
            <person name="Keizer G."/>
            <person name="Linton E."/>
            <person name="Llaca V."/>
            <person name="Song R."/>
            <person name="Tanyolac B."/>
            <person name="Young S."/>
            <person name="Ho-Il K."/>
            <person name="Hahn J.H."/>
            <person name="Sangsakoo G."/>
            <person name="Vanavichit A."/>
            <person name="de Mattos Luiz.A.T."/>
            <person name="Zimmer P.D."/>
            <person name="Malone G."/>
            <person name="Dellagostin O."/>
            <person name="de Oliveira A.C."/>
            <person name="Bevan M."/>
            <person name="Bancroft I."/>
            <person name="Minx P."/>
            <person name="Cordum H."/>
            <person name="Wilson R."/>
            <person name="Cheng Z."/>
            <person name="Jin W."/>
            <person name="Jiang J."/>
            <person name="Leong S.A."/>
            <person name="Iwama H."/>
            <person name="Gojobori T."/>
            <person name="Itoh T."/>
            <person name="Niimura Y."/>
            <person name="Fujii Y."/>
            <person name="Habara T."/>
            <person name="Sakai H."/>
            <person name="Sato Y."/>
            <person name="Wilson G."/>
            <person name="Kumar K."/>
            <person name="McCouch S."/>
            <person name="Juretic N."/>
            <person name="Hoen D."/>
            <person name="Wright S."/>
            <person name="Bruskiewich R."/>
            <person name="Bureau T."/>
            <person name="Miyao A."/>
            <person name="Hirochika H."/>
            <person name="Nishikawa T."/>
            <person name="Kadowaki K."/>
            <person name="Sugiura M."/>
            <person name="Burr B."/>
            <person name="Sasaki T."/>
        </authorList>
    </citation>
    <scope>NUCLEOTIDE SEQUENCE [LARGE SCALE GENOMIC DNA]</scope>
    <source>
        <strain evidence="4">cv. Nipponbare</strain>
    </source>
</reference>
<name>A0A0P0VJC8_ORYSJ</name>
<dbReference type="InterPro" id="IPR056671">
    <property type="entry name" value="DUF7769"/>
</dbReference>
<feature type="domain" description="DUF7769" evidence="2">
    <location>
        <begin position="198"/>
        <end position="252"/>
    </location>
</feature>
<feature type="compositionally biased region" description="Basic and acidic residues" evidence="1">
    <location>
        <begin position="45"/>
        <end position="62"/>
    </location>
</feature>
<sequence length="375" mass="43128">MNIDLNLALQEDEECGEEHGLRQDDVQDEEYGNAALQLDLNLQAEEEKYGKQPDEEQSHQAEEGEEHDQEQIQEYHVTIAHDFDLNMHDFDLNMQVEEEDYQDQPEFESYGEVQQEQEQAPQDQEYHGDATRHSDVNMQVEEEDYEYQPDDDFAVYANHVDIGYGVELEDSGGGQDNIDHDVSHVEHESVTTSTRTWLIDEDRQHVLDACFADSENLKLKRDTTTIVASLFNIKKSLVQSIWRKAKHCHAEGVPLDLTSKKEKCGRHRVEVDLSLVPTIPLNRRTTIRDIASELHVSKSTMHRSFKDGKLCQESNTIKPLLKDENKEGHVMNTRGGNGYMIPHRNKEGMELHGVLPTRLSFDPIIYESAMQTLAR</sequence>
<feature type="region of interest" description="Disordered" evidence="1">
    <location>
        <begin position="1"/>
        <end position="20"/>
    </location>
</feature>
<evidence type="ECO:0000313" key="4">
    <source>
        <dbReference type="Proteomes" id="UP000059680"/>
    </source>
</evidence>
<dbReference type="AlphaFoldDB" id="A0A0P0VJC8"/>
<dbReference type="InParanoid" id="A0A0P0VJC8"/>